<keyword evidence="2" id="KW-0333">Golgi apparatus</keyword>
<dbReference type="Gene3D" id="1.20.5.340">
    <property type="match status" value="1"/>
</dbReference>
<dbReference type="GO" id="GO:0006888">
    <property type="term" value="P:endoplasmic reticulum to Golgi vesicle-mediated transport"/>
    <property type="evidence" value="ECO:0007669"/>
    <property type="project" value="TreeGrafter"/>
</dbReference>
<feature type="region of interest" description="Disordered" evidence="5">
    <location>
        <begin position="128"/>
        <end position="261"/>
    </location>
</feature>
<evidence type="ECO:0000256" key="2">
    <source>
        <dbReference type="ARBA" id="ARBA00023034"/>
    </source>
</evidence>
<feature type="domain" description="GRIP" evidence="6">
    <location>
        <begin position="591"/>
        <end position="642"/>
    </location>
</feature>
<evidence type="ECO:0000256" key="1">
    <source>
        <dbReference type="ARBA" id="ARBA00004555"/>
    </source>
</evidence>
<feature type="coiled-coil region" evidence="4">
    <location>
        <begin position="277"/>
        <end position="412"/>
    </location>
</feature>
<dbReference type="GO" id="GO:0005794">
    <property type="term" value="C:Golgi apparatus"/>
    <property type="evidence" value="ECO:0007669"/>
    <property type="project" value="UniProtKB-SubCell"/>
</dbReference>
<keyword evidence="3 4" id="KW-0175">Coiled coil</keyword>
<dbReference type="PANTHER" id="PTHR18921">
    <property type="entry name" value="MYOSIN HEAVY CHAIN - RELATED"/>
    <property type="match status" value="1"/>
</dbReference>
<dbReference type="GO" id="GO:0031267">
    <property type="term" value="F:small GTPase binding"/>
    <property type="evidence" value="ECO:0007669"/>
    <property type="project" value="TreeGrafter"/>
</dbReference>
<dbReference type="PANTHER" id="PTHR18921:SF2">
    <property type="entry name" value="THYROID RECEPTOR-INTERACTING PROTEIN 11"/>
    <property type="match status" value="1"/>
</dbReference>
<keyword evidence="8" id="KW-1185">Reference proteome</keyword>
<sequence>MATASPSWSDTEDQPWKSDVDFGYEDVKSPAAAPNQPQSLEQKPVPHHPNKTIQAAEQGSEMRTALAAENHAKLADASADHGSDLTTLAPVRDRSSVQHTTLKTVSKRDHTTDNGALRVTNGIAPLEVPDLAPNPSIADSSVLDSSDEKVHETSKQNNLAIPEEPANTETGPIYGQKETMACSHVDTEVEQTELSQPLDAAKESVQATENESVDEPAVVFQEEEEAPIELPEPETANSQEAEAPTGSHETDQSRSESNRDEQNAALDYRAEYASHTKADLIAKIEALAATLEETEDERNRTKSQLEGILSKISSMKAVFQNYKETQEELEVVKTSLSEAYEDLSVSDARIIELEQEVEKLSKENAHLQEQNIKTVAKNQQLDDKFALLSTESSDLNNECDRLSQQLTTMQREYQTRDDAFQDEKYTLENEVSKLSKRLSEQKAAFSELEVAKEELTMAKKNLELVVEELRETLEQKDATIAEFKSQISAANEVSHLQLNEMKLTIVRNEEQIAALQEEVAMLKNANNDLLQQKQQVESDVERYKAENERIGALEEEVHSKKVIIGKLRQEGIILHEHLTKSVTMLRQKLSDGDSNVDKELVSNLFINFLQFPRGDTKKFEALQLIAEFLSWDDLRKIQAGLTNRGALDKGEGKPARMSFISLWTDFLDKESSRK</sequence>
<feature type="region of interest" description="Disordered" evidence="5">
    <location>
        <begin position="76"/>
        <end position="116"/>
    </location>
</feature>
<feature type="compositionally biased region" description="Basic and acidic residues" evidence="5">
    <location>
        <begin position="14"/>
        <end position="28"/>
    </location>
</feature>
<dbReference type="AlphaFoldDB" id="A0A4P9ZIN1"/>
<evidence type="ECO:0000313" key="8">
    <source>
        <dbReference type="Proteomes" id="UP000268321"/>
    </source>
</evidence>
<dbReference type="EMBL" id="ML004432">
    <property type="protein sequence ID" value="RKP32322.1"/>
    <property type="molecule type" value="Genomic_DNA"/>
</dbReference>
<dbReference type="Proteomes" id="UP000268321">
    <property type="component" value="Unassembled WGS sequence"/>
</dbReference>
<name>A0A4P9ZIN1_9ASCO</name>
<reference evidence="8" key="1">
    <citation type="journal article" date="2018" name="Nat. Microbiol.">
        <title>Leveraging single-cell genomics to expand the fungal tree of life.</title>
        <authorList>
            <person name="Ahrendt S.R."/>
            <person name="Quandt C.A."/>
            <person name="Ciobanu D."/>
            <person name="Clum A."/>
            <person name="Salamov A."/>
            <person name="Andreopoulos B."/>
            <person name="Cheng J.F."/>
            <person name="Woyke T."/>
            <person name="Pelin A."/>
            <person name="Henrissat B."/>
            <person name="Reynolds N.K."/>
            <person name="Benny G.L."/>
            <person name="Smith M.E."/>
            <person name="James T.Y."/>
            <person name="Grigoriev I.V."/>
        </authorList>
    </citation>
    <scope>NUCLEOTIDE SEQUENCE [LARGE SCALE GENOMIC DNA]</scope>
    <source>
        <strain evidence="8">Baker2002</strain>
    </source>
</reference>
<proteinExistence type="predicted"/>
<dbReference type="InterPro" id="IPR019459">
    <property type="entry name" value="GRAB"/>
</dbReference>
<evidence type="ECO:0000256" key="3">
    <source>
        <dbReference type="ARBA" id="ARBA00023054"/>
    </source>
</evidence>
<organism evidence="7 8">
    <name type="scientific">Metschnikowia bicuspidata</name>
    <dbReference type="NCBI Taxonomy" id="27322"/>
    <lineage>
        <taxon>Eukaryota</taxon>
        <taxon>Fungi</taxon>
        <taxon>Dikarya</taxon>
        <taxon>Ascomycota</taxon>
        <taxon>Saccharomycotina</taxon>
        <taxon>Pichiomycetes</taxon>
        <taxon>Metschnikowiaceae</taxon>
        <taxon>Metschnikowia</taxon>
    </lineage>
</organism>
<feature type="region of interest" description="Disordered" evidence="5">
    <location>
        <begin position="1"/>
        <end position="63"/>
    </location>
</feature>
<dbReference type="Pfam" id="PF10375">
    <property type="entry name" value="GRAB"/>
    <property type="match status" value="1"/>
</dbReference>
<dbReference type="PROSITE" id="PS50913">
    <property type="entry name" value="GRIP"/>
    <property type="match status" value="1"/>
</dbReference>
<accession>A0A4P9ZIN1</accession>
<evidence type="ECO:0000259" key="6">
    <source>
        <dbReference type="PROSITE" id="PS50913"/>
    </source>
</evidence>
<dbReference type="InterPro" id="IPR000237">
    <property type="entry name" value="GRIP_dom"/>
</dbReference>
<comment type="subcellular location">
    <subcellularLocation>
        <location evidence="1">Golgi apparatus</location>
    </subcellularLocation>
</comment>
<gene>
    <name evidence="7" type="ORF">METBISCDRAFT_21591</name>
</gene>
<evidence type="ECO:0000256" key="5">
    <source>
        <dbReference type="SAM" id="MobiDB-lite"/>
    </source>
</evidence>
<feature type="compositionally biased region" description="Basic and acidic residues" evidence="5">
    <location>
        <begin position="248"/>
        <end position="261"/>
    </location>
</feature>
<dbReference type="OrthoDB" id="425925at2759"/>
<dbReference type="GO" id="GO:0007030">
    <property type="term" value="P:Golgi organization"/>
    <property type="evidence" value="ECO:0007669"/>
    <property type="project" value="TreeGrafter"/>
</dbReference>
<evidence type="ECO:0000256" key="4">
    <source>
        <dbReference type="SAM" id="Coils"/>
    </source>
</evidence>
<protein>
    <recommendedName>
        <fullName evidence="6">GRIP domain-containing protein</fullName>
    </recommendedName>
</protein>
<feature type="coiled-coil region" evidence="4">
    <location>
        <begin position="448"/>
        <end position="556"/>
    </location>
</feature>
<evidence type="ECO:0000313" key="7">
    <source>
        <dbReference type="EMBL" id="RKP32322.1"/>
    </source>
</evidence>